<dbReference type="PANTHER" id="PTHR10742">
    <property type="entry name" value="FLAVIN MONOAMINE OXIDASE"/>
    <property type="match status" value="1"/>
</dbReference>
<feature type="domain" description="Amine oxidase" evidence="2">
    <location>
        <begin position="232"/>
        <end position="541"/>
    </location>
</feature>
<dbReference type="GO" id="GO:0016491">
    <property type="term" value="F:oxidoreductase activity"/>
    <property type="evidence" value="ECO:0007669"/>
    <property type="project" value="InterPro"/>
</dbReference>
<dbReference type="InterPro" id="IPR036188">
    <property type="entry name" value="FAD/NAD-bd_sf"/>
</dbReference>
<dbReference type="VEuPathDB" id="FungiDB:I7I52_01119"/>
<proteinExistence type="predicted"/>
<dbReference type="InterPro" id="IPR050281">
    <property type="entry name" value="Flavin_monoamine_oxidase"/>
</dbReference>
<dbReference type="OrthoDB" id="5046242at2759"/>
<dbReference type="AlphaFoldDB" id="A0A8H8D848"/>
<protein>
    <submittedName>
        <fullName evidence="3">Flavin-containing amine oxidase</fullName>
    </submittedName>
</protein>
<dbReference type="Gene3D" id="3.90.660.10">
    <property type="match status" value="1"/>
</dbReference>
<dbReference type="InterPro" id="IPR002937">
    <property type="entry name" value="Amino_oxidase"/>
</dbReference>
<accession>A0A8H8D848</accession>
<evidence type="ECO:0000256" key="1">
    <source>
        <dbReference type="SAM" id="MobiDB-lite"/>
    </source>
</evidence>
<dbReference type="Proteomes" id="UP000670092">
    <property type="component" value="Unassembled WGS sequence"/>
</dbReference>
<dbReference type="GO" id="GO:0050660">
    <property type="term" value="F:flavin adenine dinucleotide binding"/>
    <property type="evidence" value="ECO:0007669"/>
    <property type="project" value="TreeGrafter"/>
</dbReference>
<dbReference type="Pfam" id="PF01593">
    <property type="entry name" value="Amino_oxidase"/>
    <property type="match status" value="2"/>
</dbReference>
<evidence type="ECO:0000313" key="4">
    <source>
        <dbReference type="Proteomes" id="UP000670092"/>
    </source>
</evidence>
<name>A0A8H8D848_AJECA</name>
<reference evidence="3 4" key="1">
    <citation type="submission" date="2021-01" db="EMBL/GenBank/DDBJ databases">
        <title>Chromosome-level genome assembly of a human fungal pathogen reveals clustering of transcriptionally co-regulated genes.</title>
        <authorList>
            <person name="Voorhies M."/>
            <person name="Cohen S."/>
            <person name="Shea T.P."/>
            <person name="Petrus S."/>
            <person name="Munoz J.F."/>
            <person name="Poplawski S."/>
            <person name="Goldman W.E."/>
            <person name="Michael T."/>
            <person name="Cuomo C.A."/>
            <person name="Sil A."/>
            <person name="Beyhan S."/>
        </authorList>
    </citation>
    <scope>NUCLEOTIDE SEQUENCE [LARGE SCALE GENOMIC DNA]</scope>
    <source>
        <strain evidence="3 4">G184AR</strain>
    </source>
</reference>
<feature type="domain" description="Amine oxidase" evidence="2">
    <location>
        <begin position="62"/>
        <end position="119"/>
    </location>
</feature>
<dbReference type="GO" id="GO:0006338">
    <property type="term" value="P:chromatin remodeling"/>
    <property type="evidence" value="ECO:0007669"/>
    <property type="project" value="TreeGrafter"/>
</dbReference>
<feature type="compositionally biased region" description="Low complexity" evidence="1">
    <location>
        <begin position="554"/>
        <end position="572"/>
    </location>
</feature>
<evidence type="ECO:0000259" key="2">
    <source>
        <dbReference type="Pfam" id="PF01593"/>
    </source>
</evidence>
<evidence type="ECO:0000313" key="3">
    <source>
        <dbReference type="EMBL" id="KAG5303198.1"/>
    </source>
</evidence>
<dbReference type="SUPFAM" id="SSF51905">
    <property type="entry name" value="FAD/NAD(P)-binding domain"/>
    <property type="match status" value="1"/>
</dbReference>
<feature type="region of interest" description="Disordered" evidence="1">
    <location>
        <begin position="552"/>
        <end position="584"/>
    </location>
</feature>
<dbReference type="Gene3D" id="3.50.50.60">
    <property type="entry name" value="FAD/NAD(P)-binding domain"/>
    <property type="match status" value="1"/>
</dbReference>
<dbReference type="PRINTS" id="PR00419">
    <property type="entry name" value="ADXRDTASE"/>
</dbReference>
<feature type="region of interest" description="Disordered" evidence="1">
    <location>
        <begin position="349"/>
        <end position="374"/>
    </location>
</feature>
<dbReference type="EMBL" id="JAEVHI010000001">
    <property type="protein sequence ID" value="KAG5303198.1"/>
    <property type="molecule type" value="Genomic_DNA"/>
</dbReference>
<dbReference type="PANTHER" id="PTHR10742:SF414">
    <property type="entry name" value="CONTAINING AMINE OXIDASE, PUTATIVE (AFU_ORTHOLOGUE AFUA_3G12150)-RELATED"/>
    <property type="match status" value="1"/>
</dbReference>
<organism evidence="3 4">
    <name type="scientific">Ajellomyces capsulatus</name>
    <name type="common">Darling's disease fungus</name>
    <name type="synonym">Histoplasma capsulatum</name>
    <dbReference type="NCBI Taxonomy" id="5037"/>
    <lineage>
        <taxon>Eukaryota</taxon>
        <taxon>Fungi</taxon>
        <taxon>Dikarya</taxon>
        <taxon>Ascomycota</taxon>
        <taxon>Pezizomycotina</taxon>
        <taxon>Eurotiomycetes</taxon>
        <taxon>Eurotiomycetidae</taxon>
        <taxon>Onygenales</taxon>
        <taxon>Ajellomycetaceae</taxon>
        <taxon>Histoplasma</taxon>
    </lineage>
</organism>
<dbReference type="SUPFAM" id="SSF54373">
    <property type="entry name" value="FAD-linked reductases, C-terminal domain"/>
    <property type="match status" value="1"/>
</dbReference>
<gene>
    <name evidence="3" type="ORF">I7I52_01119</name>
</gene>
<dbReference type="GO" id="GO:0003682">
    <property type="term" value="F:chromatin binding"/>
    <property type="evidence" value="ECO:0007669"/>
    <property type="project" value="TreeGrafter"/>
</dbReference>
<sequence>MECRANGLAKSSKWLQISPLALDLPVFPSLHSTTGRLKHRTGFTGPSTMHRTPHVGIVGAGLAGLRCADVLLDRGFRVTILEARDRIGGRVCQSDVGGFKVDVGPNWIHGAQNNPILDLSNGSKTITHAWGGLQNVIDTSGEPLDEGLVGRISDFIWTTIDDAFEYSRLNKDRIPPGKSLFDFIKEQLGKAEFSEVEKEKCIELSKIWGSYIGSPIDRQSLRFFFLEECLDGDNLFVASTYKKIVDSVAAAALKRAEIHLNEPVIKIEANPRVSGTNHQVRVTASTGSQYLFDELVTTFPLGWLKQNKTTFQPSLPTHLSKAIDNISYGQLEKVYIHFPSAFWEQAPNTGHSTSTKHPLSDLQQNSQTSPPEVSTFTEFLTPSYTNHPTTPFWNQQCVSLSALPGPCAHPTLLFYLYGPSATDLISQIHALPPSSKEYHDTINTFLHPFYSRLPGYDPSSPNCRPTAILATQWQRDPWAGNGSYSNFQVGLEAGDRDIEVMREGMGVERGVWFAGEHTAPFVGLGTTSGAYWSGEAVAGRICEFLAGAAGTGTGATTTTSTTTITTSSSVGTRGERGPGGTDCV</sequence>
<comment type="caution">
    <text evidence="3">The sequence shown here is derived from an EMBL/GenBank/DDBJ whole genome shotgun (WGS) entry which is preliminary data.</text>
</comment>